<dbReference type="CDD" id="cd19531">
    <property type="entry name" value="LCL_NRPS-like"/>
    <property type="match status" value="1"/>
</dbReference>
<dbReference type="GO" id="GO:0050564">
    <property type="term" value="F:N-(5-amino-5-carboxypentanoyl)-L-cysteinyl-D-valine synthase activity"/>
    <property type="evidence" value="ECO:0007669"/>
    <property type="project" value="UniProtKB-EC"/>
</dbReference>
<dbReference type="FunFam" id="3.30.300.30:FF:000010">
    <property type="entry name" value="Enterobactin synthetase component F"/>
    <property type="match status" value="1"/>
</dbReference>
<evidence type="ECO:0000256" key="4">
    <source>
        <dbReference type="ARBA" id="ARBA00022553"/>
    </source>
</evidence>
<keyword evidence="7" id="KW-1185">Reference proteome</keyword>
<dbReference type="Gene3D" id="3.30.559.30">
    <property type="entry name" value="Nonribosomal peptide synthetase, condensation domain"/>
    <property type="match status" value="1"/>
</dbReference>
<dbReference type="PROSITE" id="PS50075">
    <property type="entry name" value="CARRIER"/>
    <property type="match status" value="1"/>
</dbReference>
<evidence type="ECO:0000256" key="2">
    <source>
        <dbReference type="ARBA" id="ARBA00006432"/>
    </source>
</evidence>
<dbReference type="InterPro" id="IPR000873">
    <property type="entry name" value="AMP-dep_synth/lig_dom"/>
</dbReference>
<keyword evidence="6" id="KW-0808">Transferase</keyword>
<dbReference type="InterPro" id="IPR036736">
    <property type="entry name" value="ACP-like_sf"/>
</dbReference>
<evidence type="ECO:0000256" key="3">
    <source>
        <dbReference type="ARBA" id="ARBA00022450"/>
    </source>
</evidence>
<dbReference type="InterPro" id="IPR025110">
    <property type="entry name" value="AMP-bd_C"/>
</dbReference>
<dbReference type="FunFam" id="3.40.50.12780:FF:000012">
    <property type="entry name" value="Non-ribosomal peptide synthetase"/>
    <property type="match status" value="1"/>
</dbReference>
<dbReference type="RefSeq" id="WP_082723703.1">
    <property type="nucleotide sequence ID" value="NZ_JAJA02000001.1"/>
</dbReference>
<dbReference type="FunFam" id="1.10.1200.10:FF:000005">
    <property type="entry name" value="Nonribosomal peptide synthetase 1"/>
    <property type="match status" value="1"/>
</dbReference>
<keyword evidence="4" id="KW-0597">Phosphoprotein</keyword>
<dbReference type="Pfam" id="PF00550">
    <property type="entry name" value="PP-binding"/>
    <property type="match status" value="1"/>
</dbReference>
<dbReference type="Gene3D" id="3.40.50.1820">
    <property type="entry name" value="alpha/beta hydrolase"/>
    <property type="match status" value="1"/>
</dbReference>
<proteinExistence type="inferred from homology"/>
<dbReference type="AlphaFoldDB" id="A0A108UBG0"/>
<dbReference type="GO" id="GO:0044550">
    <property type="term" value="P:secondary metabolite biosynthetic process"/>
    <property type="evidence" value="ECO:0007669"/>
    <property type="project" value="UniProtKB-ARBA"/>
</dbReference>
<dbReference type="InterPro" id="IPR010071">
    <property type="entry name" value="AA_adenyl_dom"/>
</dbReference>
<dbReference type="GO" id="GO:0005829">
    <property type="term" value="C:cytosol"/>
    <property type="evidence" value="ECO:0007669"/>
    <property type="project" value="TreeGrafter"/>
</dbReference>
<dbReference type="Pfam" id="PF13193">
    <property type="entry name" value="AMP-binding_C"/>
    <property type="match status" value="1"/>
</dbReference>
<dbReference type="InterPro" id="IPR009081">
    <property type="entry name" value="PP-bd_ACP"/>
</dbReference>
<feature type="domain" description="Carrier" evidence="5">
    <location>
        <begin position="1005"/>
        <end position="1080"/>
    </location>
</feature>
<dbReference type="InterPro" id="IPR020806">
    <property type="entry name" value="PKS_PP-bd"/>
</dbReference>
<evidence type="ECO:0000256" key="1">
    <source>
        <dbReference type="ARBA" id="ARBA00001957"/>
    </source>
</evidence>
<dbReference type="FunFam" id="3.40.50.980:FF:000001">
    <property type="entry name" value="Non-ribosomal peptide synthetase"/>
    <property type="match status" value="1"/>
</dbReference>
<name>A0A108UBG0_9GAMM</name>
<dbReference type="SUPFAM" id="SSF52777">
    <property type="entry name" value="CoA-dependent acyltransferases"/>
    <property type="match status" value="2"/>
</dbReference>
<dbReference type="OrthoDB" id="9757559at2"/>
<dbReference type="InterPro" id="IPR001242">
    <property type="entry name" value="Condensation_dom"/>
</dbReference>
<dbReference type="PANTHER" id="PTHR45527:SF1">
    <property type="entry name" value="FATTY ACID SYNTHASE"/>
    <property type="match status" value="1"/>
</dbReference>
<dbReference type="InterPro" id="IPR020845">
    <property type="entry name" value="AMP-binding_CS"/>
</dbReference>
<dbReference type="EC" id="2.3.1.38" evidence="6"/>
<dbReference type="NCBIfam" id="TIGR01733">
    <property type="entry name" value="AA-adenyl-dom"/>
    <property type="match status" value="1"/>
</dbReference>
<dbReference type="Gene3D" id="2.30.38.10">
    <property type="entry name" value="Luciferase, Domain 3"/>
    <property type="match status" value="1"/>
</dbReference>
<keyword evidence="6" id="KW-0436">Ligase</keyword>
<dbReference type="PANTHER" id="PTHR45527">
    <property type="entry name" value="NONRIBOSOMAL PEPTIDE SYNTHETASE"/>
    <property type="match status" value="1"/>
</dbReference>
<dbReference type="SUPFAM" id="SSF47336">
    <property type="entry name" value="ACP-like"/>
    <property type="match status" value="1"/>
</dbReference>
<reference evidence="6 7" key="1">
    <citation type="journal article" date="2014" name="Genome Announc.">
        <title>Draft Genome Sequence of Lysobacter capsici AZ78, a Bacterium Antagonistic to Plant-Pathogenic Oomycetes.</title>
        <authorList>
            <person name="Puopolo G."/>
            <person name="Sonego P."/>
            <person name="Engelen K."/>
            <person name="Pertot I."/>
        </authorList>
    </citation>
    <scope>NUCLEOTIDE SEQUENCE [LARGE SCALE GENOMIC DNA]</scope>
    <source>
        <strain evidence="6 7">AZ78</strain>
    </source>
</reference>
<dbReference type="SUPFAM" id="SSF56801">
    <property type="entry name" value="Acetyl-CoA synthetase-like"/>
    <property type="match status" value="1"/>
</dbReference>
<dbReference type="Pfam" id="PF00501">
    <property type="entry name" value="AMP-binding"/>
    <property type="match status" value="1"/>
</dbReference>
<evidence type="ECO:0000259" key="5">
    <source>
        <dbReference type="PROSITE" id="PS50075"/>
    </source>
</evidence>
<keyword evidence="6" id="KW-0012">Acyltransferase</keyword>
<comment type="caution">
    <text evidence="6">The sequence shown here is derived from an EMBL/GenBank/DDBJ whole genome shotgun (WGS) entry which is preliminary data.</text>
</comment>
<dbReference type="GO" id="GO:0043041">
    <property type="term" value="P:amino acid activation for nonribosomal peptide biosynthetic process"/>
    <property type="evidence" value="ECO:0007669"/>
    <property type="project" value="TreeGrafter"/>
</dbReference>
<accession>A0A108UBG0</accession>
<dbReference type="InterPro" id="IPR006162">
    <property type="entry name" value="Ppantetheine_attach_site"/>
</dbReference>
<dbReference type="Gene3D" id="3.30.300.30">
    <property type="match status" value="1"/>
</dbReference>
<dbReference type="PROSITE" id="PS00455">
    <property type="entry name" value="AMP_BINDING"/>
    <property type="match status" value="1"/>
</dbReference>
<dbReference type="GO" id="GO:0004313">
    <property type="term" value="F:[acyl-carrier-protein] S-acetyltransferase activity"/>
    <property type="evidence" value="ECO:0007669"/>
    <property type="project" value="UniProtKB-EC"/>
</dbReference>
<dbReference type="EMBL" id="JAJA02000001">
    <property type="protein sequence ID" value="KWS06017.1"/>
    <property type="molecule type" value="Genomic_DNA"/>
</dbReference>
<dbReference type="InterPro" id="IPR023213">
    <property type="entry name" value="CAT-like_dom_sf"/>
</dbReference>
<dbReference type="Proteomes" id="UP000023435">
    <property type="component" value="Unassembled WGS sequence"/>
</dbReference>
<gene>
    <name evidence="6" type="ORF">AZ78_3571</name>
</gene>
<dbReference type="Gene3D" id="3.30.559.10">
    <property type="entry name" value="Chloramphenicol acetyltransferase-like domain"/>
    <property type="match status" value="1"/>
</dbReference>
<dbReference type="PROSITE" id="PS00012">
    <property type="entry name" value="PHOSPHOPANTETHEINE"/>
    <property type="match status" value="1"/>
</dbReference>
<dbReference type="CDD" id="cd12116">
    <property type="entry name" value="A_NRPS_Ta1_like"/>
    <property type="match status" value="1"/>
</dbReference>
<comment type="cofactor">
    <cofactor evidence="1">
        <name>pantetheine 4'-phosphate</name>
        <dbReference type="ChEBI" id="CHEBI:47942"/>
    </cofactor>
</comment>
<dbReference type="Gene3D" id="3.40.50.980">
    <property type="match status" value="2"/>
</dbReference>
<dbReference type="EC" id="6.3.2.26" evidence="6"/>
<comment type="similarity">
    <text evidence="2">Belongs to the ATP-dependent AMP-binding enzyme family.</text>
</comment>
<dbReference type="GO" id="GO:0031177">
    <property type="term" value="F:phosphopantetheine binding"/>
    <property type="evidence" value="ECO:0007669"/>
    <property type="project" value="InterPro"/>
</dbReference>
<dbReference type="Pfam" id="PF00668">
    <property type="entry name" value="Condensation"/>
    <property type="match status" value="1"/>
</dbReference>
<organism evidence="6 7">
    <name type="scientific">Lysobacter capsici AZ78</name>
    <dbReference type="NCBI Taxonomy" id="1444315"/>
    <lineage>
        <taxon>Bacteria</taxon>
        <taxon>Pseudomonadati</taxon>
        <taxon>Pseudomonadota</taxon>
        <taxon>Gammaproteobacteria</taxon>
        <taxon>Lysobacterales</taxon>
        <taxon>Lysobacteraceae</taxon>
        <taxon>Lysobacter</taxon>
    </lineage>
</organism>
<dbReference type="InterPro" id="IPR029058">
    <property type="entry name" value="AB_hydrolase_fold"/>
</dbReference>
<evidence type="ECO:0000313" key="7">
    <source>
        <dbReference type="Proteomes" id="UP000023435"/>
    </source>
</evidence>
<dbReference type="FunFam" id="2.30.38.10:FF:000001">
    <property type="entry name" value="Non-ribosomal peptide synthetase PvdI"/>
    <property type="match status" value="1"/>
</dbReference>
<dbReference type="SMART" id="SM00823">
    <property type="entry name" value="PKS_PP"/>
    <property type="match status" value="1"/>
</dbReference>
<evidence type="ECO:0000313" key="6">
    <source>
        <dbReference type="EMBL" id="KWS06017.1"/>
    </source>
</evidence>
<protein>
    <submittedName>
        <fullName evidence="6">Non-ribosomal peptide synthase</fullName>
        <ecNumber evidence="6">2.3.1.38</ecNumber>
        <ecNumber evidence="6">6.3.2.26</ecNumber>
    </submittedName>
</protein>
<dbReference type="InterPro" id="IPR045851">
    <property type="entry name" value="AMP-bd_C_sf"/>
</dbReference>
<sequence>MSEIDHRIAGLSPAKRELLRQIAARQRGSNQIQARPRPERIPLTFGQRRLWWLDQFTPGMTAYNSPAALWLEGTLDRDALHAAVQALADRHEALRTVYRKHDGEPFQRILDQVQAPWRELRADGATPQARREAALKIARGEIRGTFDLSADAMLRAALIEVEPRLHLLVLTFHHIAIDGWSISKLLDEMYTVYNARLAGEAPQLDALPLQIADIALWQQETLGETGLQPQLDYWRERLTGAATTLDLPADRPRPAVQSFRGALYRVEIPAALNERIEAFARESQSTLSMVFMAAYQALLARYTGQDDITVAMGIAGRNRIELESVVGFFVNTLALRTTFEGDPSFAQLLERVRESVLAAMENGDAPLDKVLESLRLPRSSSHTPLAQVMFFFQNYPAIESQLTGLRVESMPLTELQPGNAQGDLSLFVTQDAKREMVFEYSTDLFDAARIERLAEHLLTLLEHAVAAPDTRVAELRLMNAAEQAELAHWNDTVRELPAQRTLSTLIQAQVERAPEAIALSFGAREISYRELDRRANALAHELRAAGVVAGSLVGLYVERTPEMLIGLLGILKAGGAYVPLDPTYPVDRLAYMLETSASRVLVTQRELAATPPAEVEKVVLADADAALGDNADHPPADGASEDDLAYVIFTSGSTGKPKGVEIRNRSAVNLLRSVAREPGLAQGQKLCAISTLSFDIALFELVLPLTVGASIVLVDRDTARDGMSLRRLVDNAHLDVMQATPATWRMLLEVGWRGNDTIKIISTGEALPRELADRLLRCCGELWNLYGPTETTVYSALCRVHAGEGPILVGKPVDNTQIHIVDRNMQMLPVGVPGELLIGGDGLAAGYSGRPDLTEEKFIPDPFSAVPGARLYRTGDLALWRRDGTIEVIGRIDHQIKLRGFRIELGEIESVLAQYDGVTQAVVHCREDTPGDKRLVAYVTAEGAAPALTALRDHLRAALPDYMVPSAFVVLDQFPLTPNGKVDRRALPAPETATGAQDGEADVLAPRTPEEEMLVELWQQLLNLRSVDVRANFFDLGGHSLLATRLLSRIDQAYGVELPLRTLFAAPTLEQLAVCVADARAQFQPDDLEALLASLENLSDEEASAQLNAASQPGASS</sequence>
<keyword evidence="3" id="KW-0596">Phosphopantetheine</keyword>